<keyword evidence="2" id="KW-1185">Reference proteome</keyword>
<reference evidence="1 2" key="1">
    <citation type="submission" date="2020-01" db="EMBL/GenBank/DDBJ databases">
        <title>Genome sequencing of strain KACC 21265.</title>
        <authorList>
            <person name="Heo J."/>
            <person name="Kim S.-J."/>
            <person name="Kim J.-S."/>
            <person name="Hong S.-B."/>
            <person name="Kwon S.-W."/>
        </authorList>
    </citation>
    <scope>NUCLEOTIDE SEQUENCE [LARGE SCALE GENOMIC DNA]</scope>
    <source>
        <strain evidence="1 2">KACC 21265</strain>
    </source>
</reference>
<sequence length="275" mass="30504">MNATAAPLIGIGEVRHRRSRPRPNAFTYPSCFLLLPMRTLRRDPQAAGALAFNRRGILSFHESDHGDGRLPNAGGALAWLDALLAAHGIHDATGEAWLQAFPRLWGYSFKPVSFWFCHREDGSLRAVVAEVHNTFGERHNYLLDAPAWGAEVQADKVFHVSPFCEVQGRYRFRFMRTEGADARTLVRIDYDDATGPLLETSIAGRLSPLTAAAIRRAVLAFPLLTFGIVWRIHWQALRLAIKRTPFFGKPAPPAVSTSLARAAETNESAATYRSS</sequence>
<dbReference type="KEGG" id="xyk:GT347_14010"/>
<dbReference type="RefSeq" id="WP_160552716.1">
    <property type="nucleotide sequence ID" value="NZ_CP047650.1"/>
</dbReference>
<proteinExistence type="predicted"/>
<evidence type="ECO:0000313" key="1">
    <source>
        <dbReference type="EMBL" id="QHI99004.1"/>
    </source>
</evidence>
<evidence type="ECO:0000313" key="2">
    <source>
        <dbReference type="Proteomes" id="UP000464787"/>
    </source>
</evidence>
<gene>
    <name evidence="1" type="ORF">GT347_14010</name>
</gene>
<dbReference type="PANTHER" id="PTHR33973:SF4">
    <property type="entry name" value="OS07G0153300 PROTEIN"/>
    <property type="match status" value="1"/>
</dbReference>
<name>A0A857J4V8_9BURK</name>
<dbReference type="Pfam" id="PF07103">
    <property type="entry name" value="DUF1365"/>
    <property type="match status" value="1"/>
</dbReference>
<organism evidence="1 2">
    <name type="scientific">Xylophilus rhododendri</name>
    <dbReference type="NCBI Taxonomy" id="2697032"/>
    <lineage>
        <taxon>Bacteria</taxon>
        <taxon>Pseudomonadati</taxon>
        <taxon>Pseudomonadota</taxon>
        <taxon>Betaproteobacteria</taxon>
        <taxon>Burkholderiales</taxon>
        <taxon>Xylophilus</taxon>
    </lineage>
</organism>
<dbReference type="EMBL" id="CP047650">
    <property type="protein sequence ID" value="QHI99004.1"/>
    <property type="molecule type" value="Genomic_DNA"/>
</dbReference>
<dbReference type="InterPro" id="IPR010775">
    <property type="entry name" value="DUF1365"/>
</dbReference>
<dbReference type="Proteomes" id="UP000464787">
    <property type="component" value="Chromosome"/>
</dbReference>
<accession>A0A857J4V8</accession>
<dbReference type="AlphaFoldDB" id="A0A857J4V8"/>
<protein>
    <submittedName>
        <fullName evidence="1">DUF1365 family protein</fullName>
    </submittedName>
</protein>
<dbReference type="PANTHER" id="PTHR33973">
    <property type="entry name" value="OS07G0153300 PROTEIN"/>
    <property type="match status" value="1"/>
</dbReference>